<comment type="similarity">
    <text evidence="1">Belongs to the DSD1 family.</text>
</comment>
<dbReference type="InterPro" id="IPR026956">
    <property type="entry name" value="D-ser_dehydrat-like_dom"/>
</dbReference>
<dbReference type="Pfam" id="PF01168">
    <property type="entry name" value="Ala_racemase_N"/>
    <property type="match status" value="1"/>
</dbReference>
<dbReference type="InterPro" id="IPR029066">
    <property type="entry name" value="PLP-binding_barrel"/>
</dbReference>
<evidence type="ECO:0000313" key="6">
    <source>
        <dbReference type="Proteomes" id="UP000324324"/>
    </source>
</evidence>
<dbReference type="PANTHER" id="PTHR28004">
    <property type="entry name" value="ZGC:162816-RELATED"/>
    <property type="match status" value="1"/>
</dbReference>
<feature type="region of interest" description="Disordered" evidence="3">
    <location>
        <begin position="350"/>
        <end position="391"/>
    </location>
</feature>
<evidence type="ECO:0000256" key="1">
    <source>
        <dbReference type="ARBA" id="ARBA00005323"/>
    </source>
</evidence>
<comment type="caution">
    <text evidence="5">The sequence shown here is derived from an EMBL/GenBank/DDBJ whole genome shotgun (WGS) entry which is preliminary data.</text>
</comment>
<keyword evidence="6" id="KW-1185">Reference proteome</keyword>
<dbReference type="GO" id="GO:0016829">
    <property type="term" value="F:lyase activity"/>
    <property type="evidence" value="ECO:0007669"/>
    <property type="project" value="UniProtKB-KW"/>
</dbReference>
<evidence type="ECO:0000259" key="4">
    <source>
        <dbReference type="SMART" id="SM01119"/>
    </source>
</evidence>
<dbReference type="CDD" id="cd06818">
    <property type="entry name" value="PLPDE_III_cryptic_DSD"/>
    <property type="match status" value="1"/>
</dbReference>
<keyword evidence="2" id="KW-0456">Lyase</keyword>
<evidence type="ECO:0000256" key="3">
    <source>
        <dbReference type="SAM" id="MobiDB-lite"/>
    </source>
</evidence>
<name>A0A5M8AGP0_9BURK</name>
<dbReference type="AlphaFoldDB" id="A0A5M8AGP0"/>
<dbReference type="InterPro" id="IPR051466">
    <property type="entry name" value="D-amino_acid_metab_enzyme"/>
</dbReference>
<dbReference type="Proteomes" id="UP000324324">
    <property type="component" value="Unassembled WGS sequence"/>
</dbReference>
<organism evidence="5 6">
    <name type="scientific">Cupriavidus cauae</name>
    <dbReference type="NCBI Taxonomy" id="2608999"/>
    <lineage>
        <taxon>Bacteria</taxon>
        <taxon>Pseudomonadati</taxon>
        <taxon>Pseudomonadota</taxon>
        <taxon>Betaproteobacteria</taxon>
        <taxon>Burkholderiales</taxon>
        <taxon>Burkholderiaceae</taxon>
        <taxon>Cupriavidus</taxon>
    </lineage>
</organism>
<dbReference type="PANTHER" id="PTHR28004:SF8">
    <property type="entry name" value="D-SERINE DEAMINASE"/>
    <property type="match status" value="1"/>
</dbReference>
<dbReference type="Gene3D" id="2.40.37.20">
    <property type="entry name" value="D-serine dehydratase-like domain"/>
    <property type="match status" value="1"/>
</dbReference>
<evidence type="ECO:0000313" key="5">
    <source>
        <dbReference type="EMBL" id="KAA6122987.1"/>
    </source>
</evidence>
<dbReference type="EMBL" id="VWRN01000035">
    <property type="protein sequence ID" value="KAA6122987.1"/>
    <property type="molecule type" value="Genomic_DNA"/>
</dbReference>
<feature type="compositionally biased region" description="Basic and acidic residues" evidence="3">
    <location>
        <begin position="358"/>
        <end position="373"/>
    </location>
</feature>
<gene>
    <name evidence="5" type="ORF">F1599_13840</name>
</gene>
<protein>
    <submittedName>
        <fullName evidence="5">Amino acid deaminase</fullName>
    </submittedName>
</protein>
<reference evidence="5 6" key="1">
    <citation type="submission" date="2019-09" db="EMBL/GenBank/DDBJ databases">
        <title>Isolation of a novel species in the genus Cupriavidus from patients with sepsis using whole genome sequencing.</title>
        <authorList>
            <person name="Kweon O.J."/>
            <person name="Lee M.-K."/>
        </authorList>
    </citation>
    <scope>NUCLEOTIDE SEQUENCE [LARGE SCALE GENOMIC DNA]</scope>
    <source>
        <strain evidence="5 6">MKL-01</strain>
    </source>
</reference>
<dbReference type="RefSeq" id="WP_150083441.1">
    <property type="nucleotide sequence ID" value="NZ_VWRN01000035.1"/>
</dbReference>
<sequence length="453" mass="49649">MRDIKYQSGIIDPLNKALGKLEAPLAPAEAATGWRLLDEELSLPAAVLYESRLAHNLAWMRRFMDEYGVKLAPHGKTTMAPKLFARQLEAGAWGITLATAQQTAAAHAHGVKRVLMANQLVGRRNMEIVADLLRDPDFEFFCLVDSAELVDQLGTFFRARGQRLQVLLELGVEGGRTGVRDAAQQQQVLDALDRWSDALTLAGVEIYEGVLQQEADIRAFLRRTVTVTRELAAQGRFGAGAEPRPVVLSGAGSAWYDVVAEEFAGADIGAPIDIVLRPGCYLTHDVGIYRQAQQRILASNPVARKMREGLQPALQLWAYVQSIPEPDRAIVGMGKRDAAFDAGMPIPARHFRPGSADRGAKDDAKDGTKDGAKDGASARGTAPVDTPSIPSHWEITGMMDQHAYLRIAPGDDVRVGDMIAFDISHPCLTFDKWRHIPVLDDELRVVDIVQTFF</sequence>
<dbReference type="Pfam" id="PF14031">
    <property type="entry name" value="D-ser_dehydrat"/>
    <property type="match status" value="1"/>
</dbReference>
<dbReference type="InterPro" id="IPR001608">
    <property type="entry name" value="Ala_racemase_N"/>
</dbReference>
<dbReference type="SMART" id="SM01119">
    <property type="entry name" value="D-ser_dehydrat"/>
    <property type="match status" value="1"/>
</dbReference>
<dbReference type="Gene3D" id="3.20.20.10">
    <property type="entry name" value="Alanine racemase"/>
    <property type="match status" value="1"/>
</dbReference>
<dbReference type="InterPro" id="IPR042208">
    <property type="entry name" value="D-ser_dehydrat-like_sf"/>
</dbReference>
<accession>A0A5M8AGP0</accession>
<feature type="domain" description="D-serine dehydratase-like" evidence="4">
    <location>
        <begin position="313"/>
        <end position="440"/>
    </location>
</feature>
<dbReference type="SUPFAM" id="SSF51419">
    <property type="entry name" value="PLP-binding barrel"/>
    <property type="match status" value="1"/>
</dbReference>
<proteinExistence type="inferred from homology"/>
<evidence type="ECO:0000256" key="2">
    <source>
        <dbReference type="ARBA" id="ARBA00023239"/>
    </source>
</evidence>